<gene>
    <name evidence="1" type="ORF">A2397_02770</name>
</gene>
<reference evidence="1 2" key="1">
    <citation type="journal article" date="2016" name="Nat. Commun.">
        <title>Thousands of microbial genomes shed light on interconnected biogeochemical processes in an aquifer system.</title>
        <authorList>
            <person name="Anantharaman K."/>
            <person name="Brown C.T."/>
            <person name="Hug L.A."/>
            <person name="Sharon I."/>
            <person name="Castelle C.J."/>
            <person name="Probst A.J."/>
            <person name="Thomas B.C."/>
            <person name="Singh A."/>
            <person name="Wilkins M.J."/>
            <person name="Karaoz U."/>
            <person name="Brodie E.L."/>
            <person name="Williams K.H."/>
            <person name="Hubbard S.S."/>
            <person name="Banfield J.F."/>
        </authorList>
    </citation>
    <scope>NUCLEOTIDE SEQUENCE [LARGE SCALE GENOMIC DNA]</scope>
</reference>
<dbReference type="Gene3D" id="3.40.50.720">
    <property type="entry name" value="NAD(P)-binding Rossmann-like Domain"/>
    <property type="match status" value="1"/>
</dbReference>
<dbReference type="AlphaFoldDB" id="A0A1F4ZT67"/>
<dbReference type="Gene3D" id="3.40.50.10860">
    <property type="entry name" value="Leucine Dehydrogenase, chain A, domain 1"/>
    <property type="match status" value="1"/>
</dbReference>
<dbReference type="GO" id="GO:0009423">
    <property type="term" value="P:chorismate biosynthetic process"/>
    <property type="evidence" value="ECO:0007669"/>
    <property type="project" value="TreeGrafter"/>
</dbReference>
<dbReference type="InterPro" id="IPR036291">
    <property type="entry name" value="NAD(P)-bd_dom_sf"/>
</dbReference>
<evidence type="ECO:0008006" key="3">
    <source>
        <dbReference type="Google" id="ProtNLM"/>
    </source>
</evidence>
<name>A0A1F4ZT67_9BACT</name>
<evidence type="ECO:0000313" key="1">
    <source>
        <dbReference type="EMBL" id="OGD09582.1"/>
    </source>
</evidence>
<dbReference type="Proteomes" id="UP000176424">
    <property type="component" value="Unassembled WGS sequence"/>
</dbReference>
<comment type="caution">
    <text evidence="1">The sequence shown here is derived from an EMBL/GenBank/DDBJ whole genome shotgun (WGS) entry which is preliminary data.</text>
</comment>
<dbReference type="PANTHER" id="PTHR21089">
    <property type="entry name" value="SHIKIMATE DEHYDROGENASE"/>
    <property type="match status" value="1"/>
</dbReference>
<dbReference type="GO" id="GO:0004764">
    <property type="term" value="F:shikimate 3-dehydrogenase (NADP+) activity"/>
    <property type="evidence" value="ECO:0007669"/>
    <property type="project" value="InterPro"/>
</dbReference>
<protein>
    <recommendedName>
        <fullName evidence="3">Quinate/shikimate 5-dehydrogenase/glutamyl-tRNA reductase domain-containing protein</fullName>
    </recommendedName>
</protein>
<dbReference type="PANTHER" id="PTHR21089:SF1">
    <property type="entry name" value="BIFUNCTIONAL 3-DEHYDROQUINATE DEHYDRATASE_SHIKIMATE DEHYDROGENASE, CHLOROPLASTIC"/>
    <property type="match status" value="1"/>
</dbReference>
<dbReference type="STRING" id="1797263.A2397_02770"/>
<dbReference type="SUPFAM" id="SSF51735">
    <property type="entry name" value="NAD(P)-binding Rossmann-fold domains"/>
    <property type="match status" value="1"/>
</dbReference>
<evidence type="ECO:0000313" key="2">
    <source>
        <dbReference type="Proteomes" id="UP000176424"/>
    </source>
</evidence>
<proteinExistence type="predicted"/>
<dbReference type="EMBL" id="MEXR01000030">
    <property type="protein sequence ID" value="OGD09582.1"/>
    <property type="molecule type" value="Genomic_DNA"/>
</dbReference>
<sequence>MIHDGNTKIIARLHKQFSPRGLNIYNPYFEETGLNAAFLLFYNPDPKPLVAGIKNLNISGAVTVGFETDAQFAKLVDEYDESSTVVKRVGFIKNITGKLRGYYQGGLGQLLSIESQTSIKNKDLVIVGAGNVVRSLLWEISLRKKMPKSVVVINRTPEKLKDFNNYEFVKQTGGLDLLSKLSGDVLVNATHLGVREPDTLFTGEIVDKFKIISDVTFEKEDSNLILLAKKFGKKYSTGRDMFTYQGLVVLETILDTKIDPKILKKHVISGLSEVVK</sequence>
<dbReference type="GO" id="GO:0019632">
    <property type="term" value="P:shikimate metabolic process"/>
    <property type="evidence" value="ECO:0007669"/>
    <property type="project" value="TreeGrafter"/>
</dbReference>
<organism evidence="1 2">
    <name type="scientific">Candidatus Amesbacteria bacterium RIFOXYB1_FULL_44_23</name>
    <dbReference type="NCBI Taxonomy" id="1797263"/>
    <lineage>
        <taxon>Bacteria</taxon>
        <taxon>Candidatus Amesiibacteriota</taxon>
    </lineage>
</organism>
<accession>A0A1F4ZT67</accession>
<dbReference type="InterPro" id="IPR022893">
    <property type="entry name" value="Shikimate_DH_fam"/>
</dbReference>